<dbReference type="NCBIfam" id="TIGR00567">
    <property type="entry name" value="3mg"/>
    <property type="match status" value="1"/>
</dbReference>
<dbReference type="FunFam" id="3.10.300.10:FF:000001">
    <property type="entry name" value="Putative 3-methyladenine DNA glycosylase"/>
    <property type="match status" value="1"/>
</dbReference>
<keyword evidence="16" id="KW-1185">Reference proteome</keyword>
<dbReference type="InterPro" id="IPR036995">
    <property type="entry name" value="MPG_sf"/>
</dbReference>
<evidence type="ECO:0000256" key="10">
    <source>
        <dbReference type="ARBA" id="ARBA00068926"/>
    </source>
</evidence>
<reference evidence="15" key="1">
    <citation type="submission" date="2020-07" db="EMBL/GenBank/DDBJ databases">
        <title>Multicomponent nature underlies the extraordinary mechanical properties of spider dragline silk.</title>
        <authorList>
            <person name="Kono N."/>
            <person name="Nakamura H."/>
            <person name="Mori M."/>
            <person name="Yoshida Y."/>
            <person name="Ohtoshi R."/>
            <person name="Malay A.D."/>
            <person name="Moran D.A.P."/>
            <person name="Tomita M."/>
            <person name="Numata K."/>
            <person name="Arakawa K."/>
        </authorList>
    </citation>
    <scope>NUCLEOTIDE SEQUENCE</scope>
</reference>
<evidence type="ECO:0000256" key="11">
    <source>
        <dbReference type="ARBA" id="ARBA00076879"/>
    </source>
</evidence>
<keyword evidence="7" id="KW-0234">DNA repair</keyword>
<sequence length="279" mass="31645">MNMNKQELKLTLSSRLSQKAARQKQSNRDVKGLATHPDTNSNMIHSVHDDDQSFVSVTAVNNKLTKSFYEQPCIALAKSLLGKILVRKLESGEILRGRIVEAECYLGTIDKASHSYMGKRTERNEAMFLHPGTAYVYTIYGVYFCFNISSLEDGSAVLIRALEPLQNSSIMCKFRSVKRKNSSVLKEKDLCSGPSKLCQALKINKQLNKIDLCTSKVLWLEDGERIPFCNIIECKRIGIDSAGEEWANKPLRFYIQDCIWVSVRNKIAERLQNTDNIQE</sequence>
<keyword evidence="6" id="KW-0378">Hydrolase</keyword>
<comment type="similarity">
    <text evidence="3">Belongs to the DNA glycosylase MPG family.</text>
</comment>
<comment type="function">
    <text evidence="2">Hydrolysis of the deoxyribose N-glycosidic bond to excise 3-methyladenine, and 7-methylguanine from the damaged DNA polymer formed by alkylation lesions.</text>
</comment>
<dbReference type="PANTHER" id="PTHR10429">
    <property type="entry name" value="DNA-3-METHYLADENINE GLYCOSYLASE"/>
    <property type="match status" value="1"/>
</dbReference>
<evidence type="ECO:0000256" key="12">
    <source>
        <dbReference type="ARBA" id="ARBA00078171"/>
    </source>
</evidence>
<comment type="caution">
    <text evidence="15">The sequence shown here is derived from an EMBL/GenBank/DDBJ whole genome shotgun (WGS) entry which is preliminary data.</text>
</comment>
<evidence type="ECO:0000256" key="6">
    <source>
        <dbReference type="ARBA" id="ARBA00022801"/>
    </source>
</evidence>
<organism evidence="15 16">
    <name type="scientific">Trichonephila clavata</name>
    <name type="common">Joro spider</name>
    <name type="synonym">Nephila clavata</name>
    <dbReference type="NCBI Taxonomy" id="2740835"/>
    <lineage>
        <taxon>Eukaryota</taxon>
        <taxon>Metazoa</taxon>
        <taxon>Ecdysozoa</taxon>
        <taxon>Arthropoda</taxon>
        <taxon>Chelicerata</taxon>
        <taxon>Arachnida</taxon>
        <taxon>Araneae</taxon>
        <taxon>Araneomorphae</taxon>
        <taxon>Entelegynae</taxon>
        <taxon>Araneoidea</taxon>
        <taxon>Nephilidae</taxon>
        <taxon>Trichonephila</taxon>
    </lineage>
</organism>
<dbReference type="EMBL" id="BMAO01025094">
    <property type="protein sequence ID" value="GFR00254.1"/>
    <property type="molecule type" value="Genomic_DNA"/>
</dbReference>
<dbReference type="OrthoDB" id="6353017at2759"/>
<accession>A0A8X6GC94</accession>
<feature type="region of interest" description="Disordered" evidence="14">
    <location>
        <begin position="14"/>
        <end position="45"/>
    </location>
</feature>
<evidence type="ECO:0000256" key="1">
    <source>
        <dbReference type="ARBA" id="ARBA00000086"/>
    </source>
</evidence>
<dbReference type="GO" id="GO:0006284">
    <property type="term" value="P:base-excision repair"/>
    <property type="evidence" value="ECO:0007669"/>
    <property type="project" value="InterPro"/>
</dbReference>
<dbReference type="PANTHER" id="PTHR10429:SF0">
    <property type="entry name" value="DNA-3-METHYLADENINE GLYCOSYLASE"/>
    <property type="match status" value="1"/>
</dbReference>
<dbReference type="InterPro" id="IPR003180">
    <property type="entry name" value="MPG"/>
</dbReference>
<name>A0A8X6GC94_TRICU</name>
<dbReference type="HAMAP" id="MF_00527">
    <property type="entry name" value="3MGH"/>
    <property type="match status" value="1"/>
</dbReference>
<dbReference type="AlphaFoldDB" id="A0A8X6GC94"/>
<protein>
    <recommendedName>
        <fullName evidence="10">DNA-3-methyladenine glycosylase</fullName>
        <ecNumber evidence="4">3.2.2.21</ecNumber>
    </recommendedName>
    <alternativeName>
        <fullName evidence="11">3-alkyladenine DNA glycosylase</fullName>
    </alternativeName>
    <alternativeName>
        <fullName evidence="8">3-methyladenine DNA glycosidase</fullName>
    </alternativeName>
    <alternativeName>
        <fullName evidence="13">ADPG</fullName>
    </alternativeName>
    <alternativeName>
        <fullName evidence="12">N-methylpurine-DNA glycosylase</fullName>
    </alternativeName>
</protein>
<dbReference type="Pfam" id="PF02245">
    <property type="entry name" value="Pur_DNA_glyco"/>
    <property type="match status" value="1"/>
</dbReference>
<comment type="catalytic activity">
    <reaction evidence="1">
        <text>Hydrolysis of alkylated DNA, releasing 3-methyladenine, 3-methylguanine, 7-methylguanine and 7-methyladenine.</text>
        <dbReference type="EC" id="3.2.2.21"/>
    </reaction>
</comment>
<dbReference type="InterPro" id="IPR011034">
    <property type="entry name" value="Formyl_transferase-like_C_sf"/>
</dbReference>
<evidence type="ECO:0000256" key="4">
    <source>
        <dbReference type="ARBA" id="ARBA00012000"/>
    </source>
</evidence>
<dbReference type="Gene3D" id="3.10.300.10">
    <property type="entry name" value="Methylpurine-DNA glycosylase (MPG)"/>
    <property type="match status" value="1"/>
</dbReference>
<evidence type="ECO:0000256" key="5">
    <source>
        <dbReference type="ARBA" id="ARBA00022763"/>
    </source>
</evidence>
<dbReference type="CDD" id="cd00540">
    <property type="entry name" value="AAG"/>
    <property type="match status" value="1"/>
</dbReference>
<gene>
    <name evidence="15" type="primary">MPG</name>
    <name evidence="15" type="ORF">TNCT_139081</name>
</gene>
<comment type="subunit">
    <text evidence="9">Binds MBD1. Binds SSBP1.</text>
</comment>
<dbReference type="GO" id="GO:0003905">
    <property type="term" value="F:alkylbase DNA N-glycosylase activity"/>
    <property type="evidence" value="ECO:0007669"/>
    <property type="project" value="UniProtKB-EC"/>
</dbReference>
<evidence type="ECO:0000256" key="8">
    <source>
        <dbReference type="ARBA" id="ARBA00033426"/>
    </source>
</evidence>
<evidence type="ECO:0000256" key="7">
    <source>
        <dbReference type="ARBA" id="ARBA00023204"/>
    </source>
</evidence>
<dbReference type="Proteomes" id="UP000887116">
    <property type="component" value="Unassembled WGS sequence"/>
</dbReference>
<evidence type="ECO:0000256" key="13">
    <source>
        <dbReference type="ARBA" id="ARBA00082988"/>
    </source>
</evidence>
<dbReference type="GO" id="GO:0003677">
    <property type="term" value="F:DNA binding"/>
    <property type="evidence" value="ECO:0007669"/>
    <property type="project" value="InterPro"/>
</dbReference>
<evidence type="ECO:0000313" key="16">
    <source>
        <dbReference type="Proteomes" id="UP000887116"/>
    </source>
</evidence>
<evidence type="ECO:0000256" key="14">
    <source>
        <dbReference type="SAM" id="MobiDB-lite"/>
    </source>
</evidence>
<dbReference type="EC" id="3.2.2.21" evidence="4"/>
<proteinExistence type="inferred from homology"/>
<evidence type="ECO:0000256" key="9">
    <source>
        <dbReference type="ARBA" id="ARBA00066187"/>
    </source>
</evidence>
<keyword evidence="5" id="KW-0227">DNA damage</keyword>
<dbReference type="SUPFAM" id="SSF50486">
    <property type="entry name" value="FMT C-terminal domain-like"/>
    <property type="match status" value="1"/>
</dbReference>
<evidence type="ECO:0000313" key="15">
    <source>
        <dbReference type="EMBL" id="GFR00254.1"/>
    </source>
</evidence>
<evidence type="ECO:0000256" key="2">
    <source>
        <dbReference type="ARBA" id="ARBA00002421"/>
    </source>
</evidence>
<evidence type="ECO:0000256" key="3">
    <source>
        <dbReference type="ARBA" id="ARBA00009232"/>
    </source>
</evidence>